<dbReference type="Proteomes" id="UP000647133">
    <property type="component" value="Unassembled WGS sequence"/>
</dbReference>
<evidence type="ECO:0000259" key="1">
    <source>
        <dbReference type="Pfam" id="PF19081"/>
    </source>
</evidence>
<sequence length="769" mass="84415">MKFGKHYMSAPQLKLVKGQIAYKAVLAFFMVFYGLNSNCTAQIYASGYSSNAYVENAENAVENINDFAKVKSYGGAAFGAGSYSGNIELEFDEFPDGETKVPAGTTVYIKIGGFDDIFSALLGGALGEALANLLGSVIFGNHFLEIDVKDGANTVMTKSTLTSSIDDEFRVLQGKDGSYYLAVTPLSDFNRIKITDKTAALLFGSTNFSEIYYASYYEDDPCSYSPEFVSYGGEGINLDALSLGSGGVQNASNAIDDDLSTTSSISPGLLNALGSISQYFYFSDASDQSDEVLVTLSGDPSLINLELLSNVSFLAYEGDELVYEQDLGALSNELLGLIKLDLLGLLGDGEQVTFPVSPGHSFDRFEIKVSSLLDVDVGEALNIHEVERTIGMPSFEVSGNEFTVCQGDDVILFPDSHNGSVLKWYDEVGNLMGEGESLTLENVSVDQTYYVSSTDECGGESYESARAAINLIAMETPEESDFSIVPSQAEYGEGEIVVLEPFLEYDADLENPEFYWTLSPFGEDKIEDEQTVDKGDHIVTYKSMPEGKLQIEGLWASDDDPVYLFLYNEGTPCGAMHSSEAVFKVLPIAWGNFDASITNDGVELDWSIFMDKPLDEMIIHRSDQGLKWVDIGVVKSKLSKGESGNYKYVDFRPEQGANYYRIEAVYEDGKSEFSKTVRADFSGQPKLMFSISPNPIQNGARLMNLSGQRFSDLMIKIYDYNGILLSENKLGELLPYSSINLESAQKLRSGLYFYSIETEKETLRIKVIK</sequence>
<dbReference type="InterPro" id="IPR044023">
    <property type="entry name" value="Ig_7"/>
</dbReference>
<dbReference type="RefSeq" id="WP_192008296.1">
    <property type="nucleotide sequence ID" value="NZ_JACYTQ010000001.1"/>
</dbReference>
<dbReference type="InterPro" id="IPR026444">
    <property type="entry name" value="Secre_tail"/>
</dbReference>
<evidence type="ECO:0000313" key="2">
    <source>
        <dbReference type="EMBL" id="MBD8487794.1"/>
    </source>
</evidence>
<dbReference type="NCBIfam" id="TIGR04183">
    <property type="entry name" value="Por_Secre_tail"/>
    <property type="match status" value="1"/>
</dbReference>
<keyword evidence="3" id="KW-1185">Reference proteome</keyword>
<reference evidence="2 3" key="1">
    <citation type="submission" date="2020-09" db="EMBL/GenBank/DDBJ databases">
        <title>Echinicola sp. CAU 1574 isolated from sand of Sido Beach.</title>
        <authorList>
            <person name="Kim W."/>
        </authorList>
    </citation>
    <scope>NUCLEOTIDE SEQUENCE [LARGE SCALE GENOMIC DNA]</scope>
    <source>
        <strain evidence="2 3">CAU 1574</strain>
    </source>
</reference>
<comment type="caution">
    <text evidence="2">The sequence shown here is derived from an EMBL/GenBank/DDBJ whole genome shotgun (WGS) entry which is preliminary data.</text>
</comment>
<evidence type="ECO:0000313" key="3">
    <source>
        <dbReference type="Proteomes" id="UP000647133"/>
    </source>
</evidence>
<protein>
    <submittedName>
        <fullName evidence="2">T9SS type A sorting domain-containing protein</fullName>
    </submittedName>
</protein>
<accession>A0ABR9AGZ5</accession>
<organism evidence="2 3">
    <name type="scientific">Echinicola arenosa</name>
    <dbReference type="NCBI Taxonomy" id="2774144"/>
    <lineage>
        <taxon>Bacteria</taxon>
        <taxon>Pseudomonadati</taxon>
        <taxon>Bacteroidota</taxon>
        <taxon>Cytophagia</taxon>
        <taxon>Cytophagales</taxon>
        <taxon>Cyclobacteriaceae</taxon>
        <taxon>Echinicola</taxon>
    </lineage>
</organism>
<proteinExistence type="predicted"/>
<dbReference type="Pfam" id="PF19081">
    <property type="entry name" value="Ig_7"/>
    <property type="match status" value="1"/>
</dbReference>
<name>A0ABR9AGZ5_9BACT</name>
<dbReference type="EMBL" id="JACYTQ010000001">
    <property type="protein sequence ID" value="MBD8487794.1"/>
    <property type="molecule type" value="Genomic_DNA"/>
</dbReference>
<feature type="domain" description="Ig-like" evidence="1">
    <location>
        <begin position="398"/>
        <end position="462"/>
    </location>
</feature>
<gene>
    <name evidence="2" type="ORF">IFO69_03430</name>
</gene>